<dbReference type="Proteomes" id="UP000650605">
    <property type="component" value="Unassembled WGS sequence"/>
</dbReference>
<evidence type="ECO:0000256" key="3">
    <source>
        <dbReference type="ARBA" id="ARBA00022840"/>
    </source>
</evidence>
<dbReference type="SUPFAM" id="SSF56059">
    <property type="entry name" value="Glutathione synthetase ATP-binding domain-like"/>
    <property type="match status" value="1"/>
</dbReference>
<keyword evidence="2 4" id="KW-0547">Nucleotide-binding</keyword>
<reference evidence="6" key="1">
    <citation type="submission" date="2020-12" db="EMBL/GenBank/DDBJ databases">
        <title>Paenibacillus polymyxa LMG 27872: a double-edged sword.</title>
        <authorList>
            <person name="Langendries S."/>
            <person name="Garcia Mendez S."/>
            <person name="Beirinckx S."/>
            <person name="Viaene T."/>
            <person name="Baeyen S."/>
            <person name="Goeminne G."/>
            <person name="Willems A."/>
            <person name="Debode J."/>
            <person name="Goormachtig S."/>
        </authorList>
    </citation>
    <scope>NUCLEOTIDE SEQUENCE</scope>
    <source>
        <strain evidence="6">LMG 27872</strain>
    </source>
</reference>
<evidence type="ECO:0000313" key="7">
    <source>
        <dbReference type="Proteomes" id="UP000650605"/>
    </source>
</evidence>
<sequence length="412" mass="46662">MDKHYVIFAKFENFSRIVNEGLSSLRYEKTLITNNQRLIERCSDHYHHFLCVEDLTSPQVVEFILTLHDEKPVNGIFSESEDLVQFTALLRERLGLTCGVIGRDGDFFRDKVKMKNHLAQEKVILIPEYRTVHHFADAIDFLSKHAPEAIIKPIDGAGSLHTFRVHLDNIHEYEQLLNDHAGKFEIEQYIDGKMFHMDSIVYNNQVAFTSVACYTHSTLECREGKPLCGYFYPDHEMPLVQQLIAANNKVLSAMPITSGVAHTELLVTKQQEILFCETAARIAGGGIIFGIEDTCGVNPLLEGARAFVGEQPLFNQYYPQTNGGYLLLYKKKGRVKHVTPSSDFLQIQGVKRADILPQVGDCLSFSGSSGDVAGVVTWSVDSFEENERIRNEIEHLWELEMEVSLFDEEGEA</sequence>
<evidence type="ECO:0000259" key="5">
    <source>
        <dbReference type="PROSITE" id="PS50975"/>
    </source>
</evidence>
<keyword evidence="3 4" id="KW-0067">ATP-binding</keyword>
<dbReference type="GO" id="GO:0046872">
    <property type="term" value="F:metal ion binding"/>
    <property type="evidence" value="ECO:0007669"/>
    <property type="project" value="InterPro"/>
</dbReference>
<dbReference type="PANTHER" id="PTHR43585">
    <property type="entry name" value="FUMIPYRROLE BIOSYNTHESIS PROTEIN C"/>
    <property type="match status" value="1"/>
</dbReference>
<comment type="caution">
    <text evidence="6">The sequence shown here is derived from an EMBL/GenBank/DDBJ whole genome shotgun (WGS) entry which is preliminary data.</text>
</comment>
<keyword evidence="1" id="KW-0436">Ligase</keyword>
<dbReference type="GO" id="GO:0005524">
    <property type="term" value="F:ATP binding"/>
    <property type="evidence" value="ECO:0007669"/>
    <property type="project" value="UniProtKB-UniRule"/>
</dbReference>
<evidence type="ECO:0000313" key="6">
    <source>
        <dbReference type="EMBL" id="MBM0635453.1"/>
    </source>
</evidence>
<dbReference type="Gene3D" id="3.30.470.20">
    <property type="entry name" value="ATP-grasp fold, B domain"/>
    <property type="match status" value="1"/>
</dbReference>
<protein>
    <recommendedName>
        <fullName evidence="5">ATP-grasp domain-containing protein</fullName>
    </recommendedName>
</protein>
<evidence type="ECO:0000256" key="4">
    <source>
        <dbReference type="PROSITE-ProRule" id="PRU00409"/>
    </source>
</evidence>
<evidence type="ECO:0000256" key="2">
    <source>
        <dbReference type="ARBA" id="ARBA00022741"/>
    </source>
</evidence>
<dbReference type="InterPro" id="IPR011761">
    <property type="entry name" value="ATP-grasp"/>
</dbReference>
<dbReference type="EMBL" id="JAEHFQ010000013">
    <property type="protein sequence ID" value="MBM0635453.1"/>
    <property type="molecule type" value="Genomic_DNA"/>
</dbReference>
<dbReference type="PANTHER" id="PTHR43585:SF2">
    <property type="entry name" value="ATP-GRASP ENZYME FSQD"/>
    <property type="match status" value="1"/>
</dbReference>
<dbReference type="GO" id="GO:0016874">
    <property type="term" value="F:ligase activity"/>
    <property type="evidence" value="ECO:0007669"/>
    <property type="project" value="UniProtKB-KW"/>
</dbReference>
<dbReference type="AlphaFoldDB" id="A0A8I1LVW7"/>
<dbReference type="RefSeq" id="WP_165150039.1">
    <property type="nucleotide sequence ID" value="NZ_JAEHFQ010000013.1"/>
</dbReference>
<name>A0A8I1LVW7_PAEPO</name>
<dbReference type="InterPro" id="IPR052032">
    <property type="entry name" value="ATP-dep_AA_Ligase"/>
</dbReference>
<dbReference type="PROSITE" id="PS50975">
    <property type="entry name" value="ATP_GRASP"/>
    <property type="match status" value="1"/>
</dbReference>
<dbReference type="Gene3D" id="3.40.50.20">
    <property type="match status" value="1"/>
</dbReference>
<gene>
    <name evidence="6" type="ORF">JDW19_20300</name>
</gene>
<evidence type="ECO:0000256" key="1">
    <source>
        <dbReference type="ARBA" id="ARBA00022598"/>
    </source>
</evidence>
<feature type="domain" description="ATP-grasp" evidence="5">
    <location>
        <begin position="116"/>
        <end position="308"/>
    </location>
</feature>
<organism evidence="6 7">
    <name type="scientific">Paenibacillus polymyxa</name>
    <name type="common">Bacillus polymyxa</name>
    <dbReference type="NCBI Taxonomy" id="1406"/>
    <lineage>
        <taxon>Bacteria</taxon>
        <taxon>Bacillati</taxon>
        <taxon>Bacillota</taxon>
        <taxon>Bacilli</taxon>
        <taxon>Bacillales</taxon>
        <taxon>Paenibacillaceae</taxon>
        <taxon>Paenibacillus</taxon>
    </lineage>
</organism>
<accession>A0A8I1LVW7</accession>
<proteinExistence type="predicted"/>